<name>A0A6C0AXB5_9ZZZZ</name>
<protein>
    <submittedName>
        <fullName evidence="1">Uncharacterized protein</fullName>
    </submittedName>
</protein>
<organism evidence="1">
    <name type="scientific">viral metagenome</name>
    <dbReference type="NCBI Taxonomy" id="1070528"/>
    <lineage>
        <taxon>unclassified sequences</taxon>
        <taxon>metagenomes</taxon>
        <taxon>organismal metagenomes</taxon>
    </lineage>
</organism>
<dbReference type="EMBL" id="MN738808">
    <property type="protein sequence ID" value="QHS84402.1"/>
    <property type="molecule type" value="Genomic_DNA"/>
</dbReference>
<accession>A0A6C0AXB5</accession>
<dbReference type="Pfam" id="PF19064">
    <property type="entry name" value="DUF5760"/>
    <property type="match status" value="1"/>
</dbReference>
<sequence length="118" mass="13859">MTTKDVLIDKIKEWISHDDHIKHLQQQIKQHRTEKKELTDSLLDIMKTNEIDCFDMGGGKLIFCKSKVKAPINKKTLFESLENYFKNNPEIDVGQVGEFILESRETKIKENIRRKVNT</sequence>
<dbReference type="InterPro" id="IPR043918">
    <property type="entry name" value="DUF5760"/>
</dbReference>
<dbReference type="AlphaFoldDB" id="A0A6C0AXB5"/>
<reference evidence="1" key="1">
    <citation type="journal article" date="2020" name="Nature">
        <title>Giant virus diversity and host interactions through global metagenomics.</title>
        <authorList>
            <person name="Schulz F."/>
            <person name="Roux S."/>
            <person name="Paez-Espino D."/>
            <person name="Jungbluth S."/>
            <person name="Walsh D.A."/>
            <person name="Denef V.J."/>
            <person name="McMahon K.D."/>
            <person name="Konstantinidis K.T."/>
            <person name="Eloe-Fadrosh E.A."/>
            <person name="Kyrpides N.C."/>
            <person name="Woyke T."/>
        </authorList>
    </citation>
    <scope>NUCLEOTIDE SEQUENCE</scope>
    <source>
        <strain evidence="1">GVMAG-S-ERX556022-25</strain>
    </source>
</reference>
<proteinExistence type="predicted"/>
<evidence type="ECO:0000313" key="1">
    <source>
        <dbReference type="EMBL" id="QHS84402.1"/>
    </source>
</evidence>